<feature type="region of interest" description="Disordered" evidence="1">
    <location>
        <begin position="280"/>
        <end position="300"/>
    </location>
</feature>
<reference evidence="2" key="1">
    <citation type="submission" date="2019-02" db="EMBL/GenBank/DDBJ databases">
        <authorList>
            <person name="Li S.-H."/>
        </authorList>
    </citation>
    <scope>NUCLEOTIDE SEQUENCE</scope>
    <source>
        <strain evidence="2">IMCC14734</strain>
    </source>
</reference>
<sequence length="300" mass="31615">MAVVDPKVRAYTDLMDERYDIYYSAGILDDFEEEAVRANLARLFKAGDAALDKLFSGNPQPVKRGVDKAAALKYKTAMNRAGAIAIIRKNTPAPTTQTAPVATTVAAPVSNTAASAEPMSMADRVAALTKAGGTTAATMTLAPTGSEILNPEERISEQAPDLDLSRLSIAQAPDFDAEKRQAKAAKKESESDPEPKPLPEPVLESAPDTSHISMGEVGENIPLLAEAAAALSPDISHLSVGEVGETIPTLVSDVTSLRPDTSAIELAPEGSDVLENQYRKVESGKAPNTDHLQLEKAAAD</sequence>
<evidence type="ECO:0000256" key="1">
    <source>
        <dbReference type="SAM" id="MobiDB-lite"/>
    </source>
</evidence>
<accession>A0ABT3THW8</accession>
<gene>
    <name evidence="2" type="ORF">EYC98_13705</name>
</gene>
<dbReference type="Proteomes" id="UP001143362">
    <property type="component" value="Unassembled WGS sequence"/>
</dbReference>
<feature type="compositionally biased region" description="Basic and acidic residues" evidence="1">
    <location>
        <begin position="176"/>
        <end position="197"/>
    </location>
</feature>
<dbReference type="RefSeq" id="WP_279245908.1">
    <property type="nucleotide sequence ID" value="NZ_SHNN01000002.1"/>
</dbReference>
<organism evidence="2 3">
    <name type="scientific">Candidatus Litorirhabdus singularis</name>
    <dbReference type="NCBI Taxonomy" id="2518993"/>
    <lineage>
        <taxon>Bacteria</taxon>
        <taxon>Pseudomonadati</taxon>
        <taxon>Pseudomonadota</taxon>
        <taxon>Gammaproteobacteria</taxon>
        <taxon>Cellvibrionales</taxon>
        <taxon>Halieaceae</taxon>
        <taxon>Candidatus Litorirhabdus</taxon>
    </lineage>
</organism>
<comment type="caution">
    <text evidence="2">The sequence shown here is derived from an EMBL/GenBank/DDBJ whole genome shotgun (WGS) entry which is preliminary data.</text>
</comment>
<proteinExistence type="predicted"/>
<feature type="region of interest" description="Disordered" evidence="1">
    <location>
        <begin position="171"/>
        <end position="214"/>
    </location>
</feature>
<dbReference type="EMBL" id="SHNN01000002">
    <property type="protein sequence ID" value="MCX2981913.1"/>
    <property type="molecule type" value="Genomic_DNA"/>
</dbReference>
<evidence type="ECO:0000313" key="2">
    <source>
        <dbReference type="EMBL" id="MCX2981913.1"/>
    </source>
</evidence>
<name>A0ABT3THW8_9GAMM</name>
<evidence type="ECO:0000313" key="3">
    <source>
        <dbReference type="Proteomes" id="UP001143362"/>
    </source>
</evidence>
<keyword evidence="3" id="KW-1185">Reference proteome</keyword>
<protein>
    <submittedName>
        <fullName evidence="2">Uncharacterized protein</fullName>
    </submittedName>
</protein>